<evidence type="ECO:0000313" key="3">
    <source>
        <dbReference type="EMBL" id="AGO84955.1"/>
    </source>
</evidence>
<keyword evidence="4" id="KW-1185">Reference proteome</keyword>
<dbReference type="Proteomes" id="UP000204584">
    <property type="component" value="Segment"/>
</dbReference>
<dbReference type="RefSeq" id="YP_008438029.1">
    <property type="nucleotide sequence ID" value="NC_022098.1"/>
</dbReference>
<proteinExistence type="predicted"/>
<protein>
    <submittedName>
        <fullName evidence="3">Fascin-like protein</fullName>
    </submittedName>
</protein>
<dbReference type="Pfam" id="PF21722">
    <property type="entry name" value="Gly_rich_2"/>
    <property type="match status" value="1"/>
</dbReference>
<feature type="region of interest" description="Disordered" evidence="1">
    <location>
        <begin position="160"/>
        <end position="183"/>
    </location>
</feature>
<reference evidence="3 4" key="1">
    <citation type="journal article" date="2013" name="Science">
        <title>Pandoraviruses: amoeba viruses with genomes up to 2.5 Mb reaching that of parasitic eukaryotes.</title>
        <authorList>
            <person name="Philippe N."/>
            <person name="Legendre M."/>
            <person name="Doutre G."/>
            <person name="Coute Y."/>
            <person name="Poirot O."/>
            <person name="Lescot M."/>
            <person name="Arslan D."/>
            <person name="Seltzer V."/>
            <person name="Bertaux L."/>
            <person name="Bruley C."/>
            <person name="Garin J."/>
            <person name="Claverie J.M."/>
            <person name="Abergel C."/>
        </authorList>
    </citation>
    <scope>NUCLEOTIDE SEQUENCE [LARGE SCALE GENOMIC DNA]</scope>
</reference>
<dbReference type="Pfam" id="PF06229">
    <property type="entry name" value="FRG1"/>
    <property type="match status" value="1"/>
</dbReference>
<evidence type="ECO:0000256" key="1">
    <source>
        <dbReference type="SAM" id="MobiDB-lite"/>
    </source>
</evidence>
<dbReference type="InterPro" id="IPR049304">
    <property type="entry name" value="Gly_rich_dom"/>
</dbReference>
<dbReference type="CDD" id="cd00257">
    <property type="entry name" value="beta-trefoil_FSCN-like"/>
    <property type="match status" value="1"/>
</dbReference>
<feature type="region of interest" description="Disordered" evidence="1">
    <location>
        <begin position="231"/>
        <end position="252"/>
    </location>
</feature>
<gene>
    <name evidence="3" type="ORF">psal_cds_880</name>
</gene>
<dbReference type="InterPro" id="IPR010414">
    <property type="entry name" value="FRG1"/>
</dbReference>
<organism evidence="3 4">
    <name type="scientific">Pandoravirus salinus</name>
    <dbReference type="NCBI Taxonomy" id="1349410"/>
    <lineage>
        <taxon>Viruses</taxon>
        <taxon>Pandoravirus</taxon>
    </lineage>
</organism>
<dbReference type="GO" id="GO:0051015">
    <property type="term" value="F:actin filament binding"/>
    <property type="evidence" value="ECO:0007669"/>
    <property type="project" value="TreeGrafter"/>
</dbReference>
<accession>S4W3T2</accession>
<evidence type="ECO:0000313" key="4">
    <source>
        <dbReference type="Proteomes" id="UP000204584"/>
    </source>
</evidence>
<dbReference type="PANTHER" id="PTHR12928:SF0">
    <property type="entry name" value="FSHD REGION GENE 1"/>
    <property type="match status" value="1"/>
</dbReference>
<evidence type="ECO:0000259" key="2">
    <source>
        <dbReference type="Pfam" id="PF21722"/>
    </source>
</evidence>
<dbReference type="SUPFAM" id="SSF50405">
    <property type="entry name" value="Actin-crosslinking proteins"/>
    <property type="match status" value="1"/>
</dbReference>
<name>S4W3T2_9VIRU</name>
<dbReference type="EMBL" id="KC977571">
    <property type="protein sequence ID" value="AGO84955.1"/>
    <property type="molecule type" value="Genomic_DNA"/>
</dbReference>
<dbReference type="GeneID" id="16606742"/>
<dbReference type="Gene3D" id="2.80.10.50">
    <property type="match status" value="1"/>
</dbReference>
<dbReference type="InterPro" id="IPR008999">
    <property type="entry name" value="Actin-crosslinking"/>
</dbReference>
<dbReference type="KEGG" id="vg:16606742"/>
<sequence>MQQQRPFATKSLFVASALLALLCWAAAPAAADDHHTAFIASSGIWTPPSGAYNFSVTLWGGGGGGMTGSAKCVAGGGSGAAIIDRVLDTSAWPSGAQWQITVGQGGAEGVNGQASTLSIVPSGGGPALYTMTAHAGAAGASNCVGGGGGGADASAWGSTGGAGVPSGANGNPPAEGALIGDVKGGGSGGGTNSIFGAPWGSRLGGIGQDDGTCKSAGGAAGYNGPGPAGYIGGDKRQWTGPDAAPNSGSGGGSGLSCTVYRTDYAGSGGSGGCIVAYWQPPPSPSPSPQPLSQLITLVSPISGKQLTAQDNFNVASLWYGASPKEKWTATRLSNGKYTFQSFTGRYLGAHPGGWVRAEATAVGDWERWDVIINAGNQWTLKSTHGTYMGTTAAGVVYLNDNADLYWTKTTV</sequence>
<dbReference type="PANTHER" id="PTHR12928">
    <property type="entry name" value="FRG1 PROTEIN"/>
    <property type="match status" value="1"/>
</dbReference>
<feature type="domain" description="Glycine-rich" evidence="2">
    <location>
        <begin position="44"/>
        <end position="277"/>
    </location>
</feature>